<dbReference type="AlphaFoldDB" id="A0A5R9BHB7"/>
<gene>
    <name evidence="3" type="ORF">FEF26_02840</name>
</gene>
<keyword evidence="1" id="KW-0479">Metal-binding</keyword>
<evidence type="ECO:0000259" key="2">
    <source>
        <dbReference type="Pfam" id="PF07687"/>
    </source>
</evidence>
<evidence type="ECO:0000313" key="4">
    <source>
        <dbReference type="Proteomes" id="UP000310458"/>
    </source>
</evidence>
<dbReference type="GO" id="GO:0016787">
    <property type="term" value="F:hydrolase activity"/>
    <property type="evidence" value="ECO:0007669"/>
    <property type="project" value="UniProtKB-KW"/>
</dbReference>
<dbReference type="InterPro" id="IPR036264">
    <property type="entry name" value="Bact_exopeptidase_dim_dom"/>
</dbReference>
<dbReference type="SUPFAM" id="SSF53187">
    <property type="entry name" value="Zn-dependent exopeptidases"/>
    <property type="match status" value="1"/>
</dbReference>
<dbReference type="Proteomes" id="UP000310458">
    <property type="component" value="Unassembled WGS sequence"/>
</dbReference>
<feature type="binding site" evidence="1">
    <location>
        <position position="397"/>
    </location>
    <ligand>
        <name>Mn(2+)</name>
        <dbReference type="ChEBI" id="CHEBI:29035"/>
        <label>1</label>
    </ligand>
</feature>
<reference evidence="3 4" key="1">
    <citation type="submission" date="2019-05" db="EMBL/GenBank/DDBJ databases">
        <title>Nesterenkonia sp. GY074 isolated from the Southern Atlantic Ocean.</title>
        <authorList>
            <person name="Zhang G."/>
        </authorList>
    </citation>
    <scope>NUCLEOTIDE SEQUENCE [LARGE SCALE GENOMIC DNA]</scope>
    <source>
        <strain evidence="3 4">GY074</strain>
    </source>
</reference>
<dbReference type="Pfam" id="PF07687">
    <property type="entry name" value="M20_dimer"/>
    <property type="match status" value="1"/>
</dbReference>
<dbReference type="RefSeq" id="WP_138252026.1">
    <property type="nucleotide sequence ID" value="NZ_VAVZ01000005.1"/>
</dbReference>
<proteinExistence type="predicted"/>
<dbReference type="InterPro" id="IPR002933">
    <property type="entry name" value="Peptidase_M20"/>
</dbReference>
<dbReference type="InterPro" id="IPR011650">
    <property type="entry name" value="Peptidase_M20_dimer"/>
</dbReference>
<keyword evidence="4" id="KW-1185">Reference proteome</keyword>
<dbReference type="PANTHER" id="PTHR11014">
    <property type="entry name" value="PEPTIDASE M20 FAMILY MEMBER"/>
    <property type="match status" value="1"/>
</dbReference>
<dbReference type="PANTHER" id="PTHR11014:SF63">
    <property type="entry name" value="METALLOPEPTIDASE, PUTATIVE (AFU_ORTHOLOGUE AFUA_6G09600)-RELATED"/>
    <property type="match status" value="1"/>
</dbReference>
<dbReference type="OrthoDB" id="9777385at2"/>
<dbReference type="Gene3D" id="3.30.70.360">
    <property type="match status" value="1"/>
</dbReference>
<feature type="domain" description="Peptidase M20 dimerisation" evidence="2">
    <location>
        <begin position="223"/>
        <end position="318"/>
    </location>
</feature>
<dbReference type="Pfam" id="PF01546">
    <property type="entry name" value="Peptidase_M20"/>
    <property type="match status" value="1"/>
</dbReference>
<sequence>MSSDAEATGRETTARVDAEVTRLTAPATATADLVAELESDLISFRRDLHAHPELSWKEKRTTASIAAHLREAGLEPQLLPETTGCYVDVGPADAPIAAAFRGDIDALPITETTGLDYASQNTGVAHSCGHDLHTTVMMGLAWTLQRLHTQRSSQTGGDQGLACRIRIIFQPAEEHFPGGAQEIVRQGVLRDVPRIFALHADPKLTVGSVGTRIGPITSASDLVRVEVTGRGGHTSRPHLTEDVIGALGHIATSVPAILARRIDVRSGVSLVWGHISAGNAANAIPSNGALHGTMRILDADAWKEAGGVLVPIVEQAAAAYGVSVTLDHVRGVPPVVNDEDCTGIIDRAAKKALGESSLTLAEQSMGGEDFGWMTQEVPGSMFRLGTMTPGGEAYDLHRGDYIPDERAIAIGVRVMAEVAHICLSANA</sequence>
<feature type="binding site" evidence="1">
    <location>
        <position position="130"/>
    </location>
    <ligand>
        <name>Mn(2+)</name>
        <dbReference type="ChEBI" id="CHEBI:29035"/>
        <label>2</label>
    </ligand>
</feature>
<keyword evidence="1" id="KW-0464">Manganese</keyword>
<feature type="binding site" evidence="1">
    <location>
        <position position="199"/>
    </location>
    <ligand>
        <name>Mn(2+)</name>
        <dbReference type="ChEBI" id="CHEBI:29035"/>
        <label>2</label>
    </ligand>
</feature>
<organism evidence="3 4">
    <name type="scientific">Nesterenkonia salmonea</name>
    <dbReference type="NCBI Taxonomy" id="1804987"/>
    <lineage>
        <taxon>Bacteria</taxon>
        <taxon>Bacillati</taxon>
        <taxon>Actinomycetota</taxon>
        <taxon>Actinomycetes</taxon>
        <taxon>Micrococcales</taxon>
        <taxon>Micrococcaceae</taxon>
        <taxon>Nesterenkonia</taxon>
    </lineage>
</organism>
<dbReference type="SUPFAM" id="SSF55031">
    <property type="entry name" value="Bacterial exopeptidase dimerisation domain"/>
    <property type="match status" value="1"/>
</dbReference>
<feature type="binding site" evidence="1">
    <location>
        <position position="174"/>
    </location>
    <ligand>
        <name>Mn(2+)</name>
        <dbReference type="ChEBI" id="CHEBI:29035"/>
        <label>2</label>
    </ligand>
</feature>
<comment type="caution">
    <text evidence="3">The sequence shown here is derived from an EMBL/GenBank/DDBJ whole genome shotgun (WGS) entry which is preliminary data.</text>
</comment>
<dbReference type="NCBIfam" id="TIGR01891">
    <property type="entry name" value="amidohydrolases"/>
    <property type="match status" value="1"/>
</dbReference>
<feature type="binding site" evidence="1">
    <location>
        <position position="128"/>
    </location>
    <ligand>
        <name>Mn(2+)</name>
        <dbReference type="ChEBI" id="CHEBI:29035"/>
        <label>2</label>
    </ligand>
</feature>
<dbReference type="PIRSF" id="PIRSF005962">
    <property type="entry name" value="Pept_M20D_amidohydro"/>
    <property type="match status" value="1"/>
</dbReference>
<accession>A0A5R9BHB7</accession>
<keyword evidence="3" id="KW-0378">Hydrolase</keyword>
<name>A0A5R9BHB7_9MICC</name>
<dbReference type="GO" id="GO:0046872">
    <property type="term" value="F:metal ion binding"/>
    <property type="evidence" value="ECO:0007669"/>
    <property type="project" value="UniProtKB-KW"/>
</dbReference>
<evidence type="ECO:0000313" key="3">
    <source>
        <dbReference type="EMBL" id="TLP99561.1"/>
    </source>
</evidence>
<dbReference type="EMBL" id="VAVZ01000005">
    <property type="protein sequence ID" value="TLP99561.1"/>
    <property type="molecule type" value="Genomic_DNA"/>
</dbReference>
<comment type="cofactor">
    <cofactor evidence="1">
        <name>Mn(2+)</name>
        <dbReference type="ChEBI" id="CHEBI:29035"/>
    </cofactor>
    <text evidence="1">The Mn(2+) ion enhances activity.</text>
</comment>
<evidence type="ECO:0000256" key="1">
    <source>
        <dbReference type="PIRSR" id="PIRSR005962-1"/>
    </source>
</evidence>
<protein>
    <submittedName>
        <fullName evidence="3">Amidohydrolase</fullName>
    </submittedName>
</protein>
<dbReference type="InterPro" id="IPR017439">
    <property type="entry name" value="Amidohydrolase"/>
</dbReference>
<dbReference type="Gene3D" id="3.40.630.10">
    <property type="entry name" value="Zn peptidases"/>
    <property type="match status" value="1"/>
</dbReference>